<evidence type="ECO:0000256" key="9">
    <source>
        <dbReference type="RuleBase" id="RU004474"/>
    </source>
</evidence>
<dbReference type="InterPro" id="IPR012259">
    <property type="entry name" value="DHFR"/>
</dbReference>
<name>A0A845E0Y7_9BACI</name>
<accession>A0A845E0Y7</accession>
<evidence type="ECO:0000256" key="1">
    <source>
        <dbReference type="ARBA" id="ARBA00004903"/>
    </source>
</evidence>
<dbReference type="PIRSF" id="PIRSF000194">
    <property type="entry name" value="DHFR"/>
    <property type="match status" value="1"/>
</dbReference>
<protein>
    <recommendedName>
        <fullName evidence="3 8">Dihydrofolate reductase</fullName>
        <ecNumber evidence="3 8">1.5.1.3</ecNumber>
    </recommendedName>
</protein>
<dbReference type="OrthoDB" id="9804315at2"/>
<dbReference type="UniPathway" id="UPA00077">
    <property type="reaction ID" value="UER00158"/>
</dbReference>
<dbReference type="GO" id="GO:0070401">
    <property type="term" value="F:NADP+ binding"/>
    <property type="evidence" value="ECO:0007669"/>
    <property type="project" value="UniProtKB-ARBA"/>
</dbReference>
<dbReference type="Gene3D" id="3.40.430.10">
    <property type="entry name" value="Dihydrofolate Reductase, subunit A"/>
    <property type="match status" value="1"/>
</dbReference>
<evidence type="ECO:0000313" key="11">
    <source>
        <dbReference type="EMBL" id="MYL19364.1"/>
    </source>
</evidence>
<dbReference type="SUPFAM" id="SSF53597">
    <property type="entry name" value="Dihydrofolate reductase-like"/>
    <property type="match status" value="1"/>
</dbReference>
<dbReference type="RefSeq" id="WP_160835758.1">
    <property type="nucleotide sequence ID" value="NZ_WMET01000001.1"/>
</dbReference>
<dbReference type="InterPro" id="IPR017925">
    <property type="entry name" value="DHFR_CS"/>
</dbReference>
<dbReference type="GO" id="GO:0006730">
    <property type="term" value="P:one-carbon metabolic process"/>
    <property type="evidence" value="ECO:0007669"/>
    <property type="project" value="UniProtKB-KW"/>
</dbReference>
<dbReference type="Pfam" id="PF00186">
    <property type="entry name" value="DHFR_1"/>
    <property type="match status" value="1"/>
</dbReference>
<dbReference type="PROSITE" id="PS00075">
    <property type="entry name" value="DHFR_1"/>
    <property type="match status" value="1"/>
</dbReference>
<evidence type="ECO:0000259" key="10">
    <source>
        <dbReference type="PROSITE" id="PS51330"/>
    </source>
</evidence>
<comment type="catalytic activity">
    <reaction evidence="8">
        <text>(6S)-5,6,7,8-tetrahydrofolate + NADP(+) = 7,8-dihydrofolate + NADPH + H(+)</text>
        <dbReference type="Rhea" id="RHEA:15009"/>
        <dbReference type="ChEBI" id="CHEBI:15378"/>
        <dbReference type="ChEBI" id="CHEBI:57451"/>
        <dbReference type="ChEBI" id="CHEBI:57453"/>
        <dbReference type="ChEBI" id="CHEBI:57783"/>
        <dbReference type="ChEBI" id="CHEBI:58349"/>
        <dbReference type="EC" id="1.5.1.3"/>
    </reaction>
</comment>
<comment type="similarity">
    <text evidence="2 8 9">Belongs to the dihydrofolate reductase family.</text>
</comment>
<evidence type="ECO:0000256" key="3">
    <source>
        <dbReference type="ARBA" id="ARBA00012856"/>
    </source>
</evidence>
<comment type="caution">
    <text evidence="11">The sequence shown here is derived from an EMBL/GenBank/DDBJ whole genome shotgun (WGS) entry which is preliminary data.</text>
</comment>
<dbReference type="Proteomes" id="UP000460949">
    <property type="component" value="Unassembled WGS sequence"/>
</dbReference>
<sequence length="165" mass="19854">MISFIFAMDRNQLIGKDNDLPWHIPNDFKFFKDMTWGKTIIMGRKTFESFGRPLPERKHIVLTSNESYDREGCTVIHSMDEILKMEQQHPDKEWFVIGGSVLFEKMLPYADRMYLTYIDAEFEGDTYFPPFNYDQWTLSSETKGMKDEKNPYDYYFRTYDRKRIS</sequence>
<dbReference type="InterPro" id="IPR001796">
    <property type="entry name" value="DHFR_dom"/>
</dbReference>
<gene>
    <name evidence="11" type="ORF">GLW04_05635</name>
</gene>
<dbReference type="GO" id="GO:0005829">
    <property type="term" value="C:cytosol"/>
    <property type="evidence" value="ECO:0007669"/>
    <property type="project" value="TreeGrafter"/>
</dbReference>
<dbReference type="CDD" id="cd00209">
    <property type="entry name" value="DHFR"/>
    <property type="match status" value="1"/>
</dbReference>
<dbReference type="FunFam" id="3.40.430.10:FF:000001">
    <property type="entry name" value="Dihydrofolate reductase"/>
    <property type="match status" value="1"/>
</dbReference>
<dbReference type="EC" id="1.5.1.3" evidence="3 8"/>
<dbReference type="GO" id="GO:0046655">
    <property type="term" value="P:folic acid metabolic process"/>
    <property type="evidence" value="ECO:0007669"/>
    <property type="project" value="TreeGrafter"/>
</dbReference>
<dbReference type="AlphaFoldDB" id="A0A845E0Y7"/>
<reference evidence="11 12" key="1">
    <citation type="submission" date="2019-11" db="EMBL/GenBank/DDBJ databases">
        <title>Genome sequences of 17 halophilic strains isolated from different environments.</title>
        <authorList>
            <person name="Furrow R.E."/>
        </authorList>
    </citation>
    <scope>NUCLEOTIDE SEQUENCE [LARGE SCALE GENOMIC DNA]</scope>
    <source>
        <strain evidence="11 12">22511_23_Filter</strain>
    </source>
</reference>
<comment type="function">
    <text evidence="7 8">Key enzyme in folate metabolism. Catalyzes an essential reaction for de novo glycine and purine synthesis, and for DNA precursor synthesis.</text>
</comment>
<proteinExistence type="inferred from homology"/>
<dbReference type="PRINTS" id="PR00070">
    <property type="entry name" value="DHFR"/>
</dbReference>
<keyword evidence="4 8" id="KW-0554">One-carbon metabolism</keyword>
<evidence type="ECO:0000256" key="4">
    <source>
        <dbReference type="ARBA" id="ARBA00022563"/>
    </source>
</evidence>
<dbReference type="PANTHER" id="PTHR48069">
    <property type="entry name" value="DIHYDROFOLATE REDUCTASE"/>
    <property type="match status" value="1"/>
</dbReference>
<dbReference type="PROSITE" id="PS51330">
    <property type="entry name" value="DHFR_2"/>
    <property type="match status" value="1"/>
</dbReference>
<dbReference type="GO" id="GO:0004146">
    <property type="term" value="F:dihydrofolate reductase activity"/>
    <property type="evidence" value="ECO:0007669"/>
    <property type="project" value="UniProtKB-EC"/>
</dbReference>
<keyword evidence="5 8" id="KW-0521">NADP</keyword>
<keyword evidence="6 8" id="KW-0560">Oxidoreductase</keyword>
<dbReference type="GO" id="GO:0046654">
    <property type="term" value="P:tetrahydrofolate biosynthetic process"/>
    <property type="evidence" value="ECO:0007669"/>
    <property type="project" value="UniProtKB-UniPathway"/>
</dbReference>
<evidence type="ECO:0000313" key="12">
    <source>
        <dbReference type="Proteomes" id="UP000460949"/>
    </source>
</evidence>
<feature type="domain" description="DHFR" evidence="10">
    <location>
        <begin position="1"/>
        <end position="161"/>
    </location>
</feature>
<evidence type="ECO:0000256" key="7">
    <source>
        <dbReference type="ARBA" id="ARBA00025067"/>
    </source>
</evidence>
<dbReference type="EMBL" id="WMET01000001">
    <property type="protein sequence ID" value="MYL19364.1"/>
    <property type="molecule type" value="Genomic_DNA"/>
</dbReference>
<dbReference type="PANTHER" id="PTHR48069:SF3">
    <property type="entry name" value="DIHYDROFOLATE REDUCTASE"/>
    <property type="match status" value="1"/>
</dbReference>
<evidence type="ECO:0000256" key="6">
    <source>
        <dbReference type="ARBA" id="ARBA00023002"/>
    </source>
</evidence>
<dbReference type="GO" id="GO:0046452">
    <property type="term" value="P:dihydrofolate metabolic process"/>
    <property type="evidence" value="ECO:0007669"/>
    <property type="project" value="TreeGrafter"/>
</dbReference>
<evidence type="ECO:0000256" key="5">
    <source>
        <dbReference type="ARBA" id="ARBA00022857"/>
    </source>
</evidence>
<evidence type="ECO:0000256" key="8">
    <source>
        <dbReference type="PIRNR" id="PIRNR000194"/>
    </source>
</evidence>
<organism evidence="11 12">
    <name type="scientific">Halobacillus litoralis</name>
    <dbReference type="NCBI Taxonomy" id="45668"/>
    <lineage>
        <taxon>Bacteria</taxon>
        <taxon>Bacillati</taxon>
        <taxon>Bacillota</taxon>
        <taxon>Bacilli</taxon>
        <taxon>Bacillales</taxon>
        <taxon>Bacillaceae</taxon>
        <taxon>Halobacillus</taxon>
    </lineage>
</organism>
<dbReference type="InterPro" id="IPR024072">
    <property type="entry name" value="DHFR-like_dom_sf"/>
</dbReference>
<comment type="pathway">
    <text evidence="1 8">Cofactor biosynthesis; tetrahydrofolate biosynthesis; 5,6,7,8-tetrahydrofolate from 7,8-dihydrofolate: step 1/1.</text>
</comment>
<evidence type="ECO:0000256" key="2">
    <source>
        <dbReference type="ARBA" id="ARBA00009539"/>
    </source>
</evidence>